<proteinExistence type="predicted"/>
<organism evidence="3 4">
    <name type="scientific">Pandoraea terrae</name>
    <dbReference type="NCBI Taxonomy" id="1537710"/>
    <lineage>
        <taxon>Bacteria</taxon>
        <taxon>Pseudomonadati</taxon>
        <taxon>Pseudomonadota</taxon>
        <taxon>Betaproteobacteria</taxon>
        <taxon>Burkholderiales</taxon>
        <taxon>Burkholderiaceae</taxon>
        <taxon>Pandoraea</taxon>
    </lineage>
</organism>
<dbReference type="OrthoDB" id="8945188at2"/>
<feature type="compositionally biased region" description="Basic and acidic residues" evidence="1">
    <location>
        <begin position="64"/>
        <end position="79"/>
    </location>
</feature>
<dbReference type="AlphaFoldDB" id="A0A5E4V6B6"/>
<evidence type="ECO:0000313" key="4">
    <source>
        <dbReference type="Proteomes" id="UP000414233"/>
    </source>
</evidence>
<name>A0A5E4V6B6_9BURK</name>
<dbReference type="EMBL" id="CABPRZ010000008">
    <property type="protein sequence ID" value="VVE07768.1"/>
    <property type="molecule type" value="Genomic_DNA"/>
</dbReference>
<accession>A0A5E4V6B6</accession>
<sequence length="95" mass="10576">MSARIRWCALLLLLSVASLSWADGGRMRDPLDVNKASLRDAISRFNADRGRGEPEFPNWAAPADGRERRYDAQGNRREQGYGYGGGNGHGGRRRD</sequence>
<gene>
    <name evidence="3" type="ORF">PTE30175_02403</name>
</gene>
<evidence type="ECO:0000313" key="3">
    <source>
        <dbReference type="EMBL" id="VVE07768.1"/>
    </source>
</evidence>
<feature type="region of interest" description="Disordered" evidence="1">
    <location>
        <begin position="47"/>
        <end position="95"/>
    </location>
</feature>
<evidence type="ECO:0000256" key="2">
    <source>
        <dbReference type="SAM" id="SignalP"/>
    </source>
</evidence>
<keyword evidence="4" id="KW-1185">Reference proteome</keyword>
<protein>
    <submittedName>
        <fullName evidence="3">Uncharacterized protein</fullName>
    </submittedName>
</protein>
<evidence type="ECO:0000256" key="1">
    <source>
        <dbReference type="SAM" id="MobiDB-lite"/>
    </source>
</evidence>
<feature type="chain" id="PRO_5022746349" evidence="2">
    <location>
        <begin position="23"/>
        <end position="95"/>
    </location>
</feature>
<keyword evidence="2" id="KW-0732">Signal</keyword>
<dbReference type="RefSeq" id="WP_150697256.1">
    <property type="nucleotide sequence ID" value="NZ_CABPRZ010000008.1"/>
</dbReference>
<feature type="signal peptide" evidence="2">
    <location>
        <begin position="1"/>
        <end position="22"/>
    </location>
</feature>
<reference evidence="3 4" key="1">
    <citation type="submission" date="2019-08" db="EMBL/GenBank/DDBJ databases">
        <authorList>
            <person name="Peeters C."/>
        </authorList>
    </citation>
    <scope>NUCLEOTIDE SEQUENCE [LARGE SCALE GENOMIC DNA]</scope>
    <source>
        <strain evidence="3 4">LMG 30175</strain>
    </source>
</reference>
<dbReference type="Proteomes" id="UP000414233">
    <property type="component" value="Unassembled WGS sequence"/>
</dbReference>